<evidence type="ECO:0000313" key="2">
    <source>
        <dbReference type="EMBL" id="TDD89344.1"/>
    </source>
</evidence>
<organism evidence="2 3">
    <name type="scientific">Actinomadura darangshiensis</name>
    <dbReference type="NCBI Taxonomy" id="705336"/>
    <lineage>
        <taxon>Bacteria</taxon>
        <taxon>Bacillati</taxon>
        <taxon>Actinomycetota</taxon>
        <taxon>Actinomycetes</taxon>
        <taxon>Streptosporangiales</taxon>
        <taxon>Thermomonosporaceae</taxon>
        <taxon>Actinomadura</taxon>
    </lineage>
</organism>
<keyword evidence="1" id="KW-0812">Transmembrane</keyword>
<accession>A0A4R5BY71</accession>
<sequence>MGLAAGLLAAFTIAVMPGLTASDDRTLVDAMQHMIVKIENPVFFLIFLGAPILAAIALVQARRSGSARTARWIIAGLVLYTLTLLVTFAVHVPLNYELRDMGDPAHIKNLAAVRDDFVTPWVTWDIVRTLTATAAFTALTRALTLHPHTT</sequence>
<dbReference type="InterPro" id="IPR013901">
    <property type="entry name" value="Anthrone_oxy"/>
</dbReference>
<proteinExistence type="predicted"/>
<name>A0A4R5BY71_9ACTN</name>
<reference evidence="2 3" key="1">
    <citation type="submission" date="2019-03" db="EMBL/GenBank/DDBJ databases">
        <title>Draft genome sequences of novel Actinobacteria.</title>
        <authorList>
            <person name="Sahin N."/>
            <person name="Ay H."/>
            <person name="Saygin H."/>
        </authorList>
    </citation>
    <scope>NUCLEOTIDE SEQUENCE [LARGE SCALE GENOMIC DNA]</scope>
    <source>
        <strain evidence="2 3">DSM 45941</strain>
    </source>
</reference>
<gene>
    <name evidence="2" type="ORF">E1293_05205</name>
</gene>
<protein>
    <submittedName>
        <fullName evidence="2">DUF1772 domain-containing protein</fullName>
    </submittedName>
</protein>
<keyword evidence="1" id="KW-1133">Transmembrane helix</keyword>
<keyword evidence="3" id="KW-1185">Reference proteome</keyword>
<comment type="caution">
    <text evidence="2">The sequence shown here is derived from an EMBL/GenBank/DDBJ whole genome shotgun (WGS) entry which is preliminary data.</text>
</comment>
<dbReference type="EMBL" id="SMKY01000013">
    <property type="protein sequence ID" value="TDD89344.1"/>
    <property type="molecule type" value="Genomic_DNA"/>
</dbReference>
<feature type="transmembrane region" description="Helical" evidence="1">
    <location>
        <begin position="41"/>
        <end position="60"/>
    </location>
</feature>
<evidence type="ECO:0000256" key="1">
    <source>
        <dbReference type="SAM" id="Phobius"/>
    </source>
</evidence>
<dbReference type="Pfam" id="PF08592">
    <property type="entry name" value="Anthrone_oxy"/>
    <property type="match status" value="1"/>
</dbReference>
<dbReference type="AlphaFoldDB" id="A0A4R5BY71"/>
<feature type="transmembrane region" description="Helical" evidence="1">
    <location>
        <begin position="72"/>
        <end position="94"/>
    </location>
</feature>
<dbReference type="OrthoDB" id="428263at2"/>
<dbReference type="Proteomes" id="UP000295578">
    <property type="component" value="Unassembled WGS sequence"/>
</dbReference>
<keyword evidence="1" id="KW-0472">Membrane</keyword>
<evidence type="ECO:0000313" key="3">
    <source>
        <dbReference type="Proteomes" id="UP000295578"/>
    </source>
</evidence>